<gene>
    <name evidence="5" type="ORF">F7D14_08170</name>
</gene>
<dbReference type="SUPFAM" id="SSF52402">
    <property type="entry name" value="Adenine nucleotide alpha hydrolases-like"/>
    <property type="match status" value="2"/>
</dbReference>
<evidence type="ECO:0000313" key="5">
    <source>
        <dbReference type="EMBL" id="QGM97443.1"/>
    </source>
</evidence>
<dbReference type="RefSeq" id="WP_016920799.1">
    <property type="nucleotide sequence ID" value="NZ_CP044331.1"/>
</dbReference>
<dbReference type="EMBL" id="CP044331">
    <property type="protein sequence ID" value="QGM97443.1"/>
    <property type="molecule type" value="Genomic_DNA"/>
</dbReference>
<dbReference type="PANTHER" id="PTHR46268">
    <property type="entry name" value="STRESS RESPONSE PROTEIN NHAX"/>
    <property type="match status" value="1"/>
</dbReference>
<dbReference type="Proteomes" id="UP000422569">
    <property type="component" value="Chromosome"/>
</dbReference>
<dbReference type="PRINTS" id="PR01438">
    <property type="entry name" value="UNVRSLSTRESS"/>
</dbReference>
<feature type="domain" description="UspA" evidence="4">
    <location>
        <begin position="1"/>
        <end position="132"/>
    </location>
</feature>
<evidence type="ECO:0000256" key="2">
    <source>
        <dbReference type="ARBA" id="ARBA00022741"/>
    </source>
</evidence>
<protein>
    <submittedName>
        <fullName evidence="5">Universal stress protein</fullName>
    </submittedName>
</protein>
<organism evidence="5 6">
    <name type="scientific">Methylocystis parvus</name>
    <dbReference type="NCBI Taxonomy" id="134"/>
    <lineage>
        <taxon>Bacteria</taxon>
        <taxon>Pseudomonadati</taxon>
        <taxon>Pseudomonadota</taxon>
        <taxon>Alphaproteobacteria</taxon>
        <taxon>Hyphomicrobiales</taxon>
        <taxon>Methylocystaceae</taxon>
        <taxon>Methylocystis</taxon>
    </lineage>
</organism>
<evidence type="ECO:0000256" key="1">
    <source>
        <dbReference type="ARBA" id="ARBA00008791"/>
    </source>
</evidence>
<dbReference type="Gene3D" id="3.40.50.620">
    <property type="entry name" value="HUPs"/>
    <property type="match status" value="2"/>
</dbReference>
<evidence type="ECO:0000256" key="3">
    <source>
        <dbReference type="ARBA" id="ARBA00022840"/>
    </source>
</evidence>
<dbReference type="AlphaFoldDB" id="A0A6B8M7Y4"/>
<feature type="domain" description="UspA" evidence="4">
    <location>
        <begin position="143"/>
        <end position="280"/>
    </location>
</feature>
<accession>A0A6B8M7Y4</accession>
<keyword evidence="6" id="KW-1185">Reference proteome</keyword>
<dbReference type="InterPro" id="IPR006016">
    <property type="entry name" value="UspA"/>
</dbReference>
<name>A0A6B8M7Y4_9HYPH</name>
<sequence length="282" mass="31061">MKQILLATDLSGRSDRAAARAALLARKHGARLTALHVVDDELPQPVAERQKTDAENALRQTFVNMPHASDLDLTIDVHCGQYHEAIIETAERLDADLIVIGKHREDVLLDLFRGSTGERVLRFGSRPVLVVKNPAGRDYLSALAAVDFSPTSRRALEFSWKLAPDAQAYLGHAFDVPFRSLTLGSTPIDQLAKKHQRQFHDLIEEQMTDFVHMLSRPLDRRFFIAREGSPESVVLALISELKAELLVLGTHGRSGLGRAILGSVAEALLASAPCDVLAVRGW</sequence>
<comment type="similarity">
    <text evidence="1">Belongs to the universal stress protein A family.</text>
</comment>
<reference evidence="5 6" key="1">
    <citation type="submission" date="2019-09" db="EMBL/GenBank/DDBJ databases">
        <title>Isolation and complete genome sequencing of Methylocystis species.</title>
        <authorList>
            <person name="Rumah B.L."/>
            <person name="Stead C.E."/>
            <person name="Stevens B.C."/>
            <person name="Minton N.P."/>
            <person name="Grosse-Honebrink A."/>
            <person name="Zhang Y."/>
        </authorList>
    </citation>
    <scope>NUCLEOTIDE SEQUENCE [LARGE SCALE GENOMIC DNA]</scope>
    <source>
        <strain evidence="5 6">BRCS2</strain>
    </source>
</reference>
<evidence type="ECO:0000313" key="6">
    <source>
        <dbReference type="Proteomes" id="UP000422569"/>
    </source>
</evidence>
<dbReference type="Pfam" id="PF00582">
    <property type="entry name" value="Usp"/>
    <property type="match status" value="2"/>
</dbReference>
<dbReference type="InterPro" id="IPR014729">
    <property type="entry name" value="Rossmann-like_a/b/a_fold"/>
</dbReference>
<keyword evidence="3" id="KW-0067">ATP-binding</keyword>
<dbReference type="PANTHER" id="PTHR46268:SF27">
    <property type="entry name" value="UNIVERSAL STRESS PROTEIN RV2623"/>
    <property type="match status" value="1"/>
</dbReference>
<dbReference type="CDD" id="cd00293">
    <property type="entry name" value="USP-like"/>
    <property type="match status" value="2"/>
</dbReference>
<dbReference type="KEGG" id="mpar:F7D14_08170"/>
<proteinExistence type="inferred from homology"/>
<dbReference type="GO" id="GO:0005524">
    <property type="term" value="F:ATP binding"/>
    <property type="evidence" value="ECO:0007669"/>
    <property type="project" value="UniProtKB-KW"/>
</dbReference>
<keyword evidence="2" id="KW-0547">Nucleotide-binding</keyword>
<dbReference type="InterPro" id="IPR006015">
    <property type="entry name" value="Universal_stress_UspA"/>
</dbReference>
<evidence type="ECO:0000259" key="4">
    <source>
        <dbReference type="Pfam" id="PF00582"/>
    </source>
</evidence>